<dbReference type="InterPro" id="IPR003169">
    <property type="entry name" value="GYF"/>
</dbReference>
<feature type="region of interest" description="Disordered" evidence="1">
    <location>
        <begin position="304"/>
        <end position="336"/>
    </location>
</feature>
<feature type="compositionally biased region" description="Low complexity" evidence="1">
    <location>
        <begin position="233"/>
        <end position="243"/>
    </location>
</feature>
<feature type="domain" description="GYF" evidence="2">
    <location>
        <begin position="457"/>
        <end position="515"/>
    </location>
</feature>
<sequence>MQKDEDDIFSDHEGPEEVEEKPRPSKEGKTQEHDDEQEEDAEVDRGDIEMNKFEVDSDDEKIKRVPGEERWKGHRSIDGIPVTPFNLDEEKLEGDFEAGGAFVWRKREFKERHLDAWYDEFLEKQSHRQGQMKGTFEVAPEQAADSDDERERRAEERRRNKEKTHAQKERLKREAREARAKRKAEREAAGEKVDEEEDEELEPSASEEDPDEEGEDEADPDIRAANRRDREASAAGPRGARPAGEGGAGGRAFGDADEADEEGPASPEALEAKKTALRRHMLELLRPGENAFDALRRLKRDQMAEAEALSHPHPQPSRTPHAAAAPQGVPQAAPAAEAPAVAAPAVAAEAALPAKRPRGPVGETDRPVKARLDFRERVRLVRRGRSQGLIEELTECADRLMELRCYDAYSDRFEKLQRLVAVFEAARPSEGPSVSVTAPGAMPAPAEAPRHAALSSGESWEYKWTADAAESFGPFTTPQLLQWRAQGLFNRVGGPCIWLRRARTAPDPTQQQWVEDEWVSSDKLPEFLPLLPRE</sequence>
<dbReference type="SUPFAM" id="SSF55277">
    <property type="entry name" value="GYF domain"/>
    <property type="match status" value="1"/>
</dbReference>
<evidence type="ECO:0000313" key="4">
    <source>
        <dbReference type="Proteomes" id="UP001141327"/>
    </source>
</evidence>
<dbReference type="PANTHER" id="PTHR13138">
    <property type="entry name" value="PROTEIN LIN1"/>
    <property type="match status" value="1"/>
</dbReference>
<accession>A0ABQ8ULS8</accession>
<name>A0ABQ8ULS8_9EUKA</name>
<protein>
    <recommendedName>
        <fullName evidence="2">GYF domain-containing protein</fullName>
    </recommendedName>
</protein>
<dbReference type="Proteomes" id="UP001141327">
    <property type="component" value="Unassembled WGS sequence"/>
</dbReference>
<dbReference type="Gene3D" id="3.30.1490.40">
    <property type="match status" value="1"/>
</dbReference>
<feature type="compositionally biased region" description="Acidic residues" evidence="1">
    <location>
        <begin position="33"/>
        <end position="42"/>
    </location>
</feature>
<dbReference type="PANTHER" id="PTHR13138:SF3">
    <property type="entry name" value="CD2 ANTIGEN CYTOPLASMIC TAIL-BINDING PROTEIN 2"/>
    <property type="match status" value="1"/>
</dbReference>
<gene>
    <name evidence="3" type="ORF">PAPYR_3876</name>
</gene>
<comment type="caution">
    <text evidence="3">The sequence shown here is derived from an EMBL/GenBank/DDBJ whole genome shotgun (WGS) entry which is preliminary data.</text>
</comment>
<proteinExistence type="predicted"/>
<feature type="region of interest" description="Disordered" evidence="1">
    <location>
        <begin position="1"/>
        <end position="67"/>
    </location>
</feature>
<dbReference type="InterPro" id="IPR039905">
    <property type="entry name" value="CD2BP2/Lin1"/>
</dbReference>
<feature type="compositionally biased region" description="Low complexity" evidence="1">
    <location>
        <begin position="322"/>
        <end position="336"/>
    </location>
</feature>
<dbReference type="InterPro" id="IPR035445">
    <property type="entry name" value="GYF-like_dom_sf"/>
</dbReference>
<evidence type="ECO:0000256" key="1">
    <source>
        <dbReference type="SAM" id="MobiDB-lite"/>
    </source>
</evidence>
<feature type="compositionally biased region" description="Basic and acidic residues" evidence="1">
    <location>
        <begin position="220"/>
        <end position="232"/>
    </location>
</feature>
<keyword evidence="4" id="KW-1185">Reference proteome</keyword>
<evidence type="ECO:0000313" key="3">
    <source>
        <dbReference type="EMBL" id="KAJ4460138.1"/>
    </source>
</evidence>
<feature type="compositionally biased region" description="Basic and acidic residues" evidence="1">
    <location>
        <begin position="1"/>
        <end position="32"/>
    </location>
</feature>
<dbReference type="PROSITE" id="PS50829">
    <property type="entry name" value="GYF"/>
    <property type="match status" value="1"/>
</dbReference>
<organism evidence="3 4">
    <name type="scientific">Paratrimastix pyriformis</name>
    <dbReference type="NCBI Taxonomy" id="342808"/>
    <lineage>
        <taxon>Eukaryota</taxon>
        <taxon>Metamonada</taxon>
        <taxon>Preaxostyla</taxon>
        <taxon>Paratrimastigidae</taxon>
        <taxon>Paratrimastix</taxon>
    </lineage>
</organism>
<feature type="region of interest" description="Disordered" evidence="1">
    <location>
        <begin position="125"/>
        <end position="274"/>
    </location>
</feature>
<feature type="compositionally biased region" description="Acidic residues" evidence="1">
    <location>
        <begin position="193"/>
        <end position="219"/>
    </location>
</feature>
<feature type="compositionally biased region" description="Basic and acidic residues" evidence="1">
    <location>
        <begin position="43"/>
        <end position="67"/>
    </location>
</feature>
<evidence type="ECO:0000259" key="2">
    <source>
        <dbReference type="PROSITE" id="PS50829"/>
    </source>
</evidence>
<feature type="compositionally biased region" description="Basic and acidic residues" evidence="1">
    <location>
        <begin position="149"/>
        <end position="192"/>
    </location>
</feature>
<reference evidence="3" key="1">
    <citation type="journal article" date="2022" name="bioRxiv">
        <title>Genomics of Preaxostyla Flagellates Illuminates Evolutionary Transitions and the Path Towards Mitochondrial Loss.</title>
        <authorList>
            <person name="Novak L.V.F."/>
            <person name="Treitli S.C."/>
            <person name="Pyrih J."/>
            <person name="Halakuc P."/>
            <person name="Pipaliya S.V."/>
            <person name="Vacek V."/>
            <person name="Brzon O."/>
            <person name="Soukal P."/>
            <person name="Eme L."/>
            <person name="Dacks J.B."/>
            <person name="Karnkowska A."/>
            <person name="Elias M."/>
            <person name="Hampl V."/>
        </authorList>
    </citation>
    <scope>NUCLEOTIDE SEQUENCE</scope>
    <source>
        <strain evidence="3">RCP-MX</strain>
    </source>
</reference>
<dbReference type="EMBL" id="JAPMOS010000015">
    <property type="protein sequence ID" value="KAJ4460138.1"/>
    <property type="molecule type" value="Genomic_DNA"/>
</dbReference>